<dbReference type="Bgee" id="ENSMMUG00000049680">
    <property type="expression patterns" value="Expressed in superior frontal gyrus and 13 other cell types or tissues"/>
</dbReference>
<sequence length="80" mass="8710">DPVSKKKKRNRILLLLPCLECSGLILAHCNLRLLDSSNSTASASGVARITGTCHHAWLIFVFLVDGFHHIGEDGLDLLTS</sequence>
<keyword evidence="2" id="KW-1185">Reference proteome</keyword>
<dbReference type="InParanoid" id="A0A5F8A9V9"/>
<reference evidence="2" key="1">
    <citation type="journal article" date="2007" name="Science">
        <title>Evolutionary and biomedical insights from the rhesus macaque genome.</title>
        <authorList>
            <person name="Gibbs R.A."/>
            <person name="Rogers J."/>
            <person name="Katze M.G."/>
            <person name="Bumgarner R."/>
            <person name="Weinstock G.M."/>
            <person name="Mardis E.R."/>
            <person name="Remington K.A."/>
            <person name="Strausberg R.L."/>
            <person name="Venter J.C."/>
            <person name="Wilson R.K."/>
            <person name="Batzer M.A."/>
            <person name="Bustamante C.D."/>
            <person name="Eichler E.E."/>
            <person name="Hahn M.W."/>
            <person name="Hardison R.C."/>
            <person name="Makova K.D."/>
            <person name="Miller W."/>
            <person name="Milosavljevic A."/>
            <person name="Palermo R.E."/>
            <person name="Siepel A."/>
            <person name="Sikela J.M."/>
            <person name="Attaway T."/>
            <person name="Bell S."/>
            <person name="Bernard K.E."/>
            <person name="Buhay C.J."/>
            <person name="Chandrabose M.N."/>
            <person name="Dao M."/>
            <person name="Davis C."/>
            <person name="Delehaunty K.D."/>
            <person name="Ding Y."/>
            <person name="Dinh H.H."/>
            <person name="Dugan-Rocha S."/>
            <person name="Fulton L.A."/>
            <person name="Gabisi R.A."/>
            <person name="Garner T.T."/>
            <person name="Godfrey J."/>
            <person name="Hawes A.C."/>
            <person name="Hernandez J."/>
            <person name="Hines S."/>
            <person name="Holder M."/>
            <person name="Hume J."/>
            <person name="Jhangiani S.N."/>
            <person name="Joshi V."/>
            <person name="Khan Z.M."/>
            <person name="Kirkness E.F."/>
            <person name="Cree A."/>
            <person name="Fowler R.G."/>
            <person name="Lee S."/>
            <person name="Lewis L.R."/>
            <person name="Li Z."/>
            <person name="Liu Y.-S."/>
            <person name="Moore S.M."/>
            <person name="Muzny D."/>
            <person name="Nazareth L.V."/>
            <person name="Ngo D.N."/>
            <person name="Okwuonu G.O."/>
            <person name="Pai G."/>
            <person name="Parker D."/>
            <person name="Paul H.A."/>
            <person name="Pfannkoch C."/>
            <person name="Pohl C.S."/>
            <person name="Rogers Y.-H.C."/>
            <person name="Ruiz S.J."/>
            <person name="Sabo A."/>
            <person name="Santibanez J."/>
            <person name="Schneider B.W."/>
            <person name="Smith S.M."/>
            <person name="Sodergren E."/>
            <person name="Svatek A.F."/>
            <person name="Utterback T.R."/>
            <person name="Vattathil S."/>
            <person name="Warren W."/>
            <person name="White C.S."/>
            <person name="Chinwalla A.T."/>
            <person name="Feng Y."/>
            <person name="Halpern A.L."/>
            <person name="Hillier L.W."/>
            <person name="Huang X."/>
            <person name="Minx P."/>
            <person name="Nelson J.O."/>
            <person name="Pepin K.H."/>
            <person name="Qin X."/>
            <person name="Sutton G.G."/>
            <person name="Venter E."/>
            <person name="Walenz B.P."/>
            <person name="Wallis J.W."/>
            <person name="Worley K.C."/>
            <person name="Yang S.-P."/>
            <person name="Jones S.M."/>
            <person name="Marra M.A."/>
            <person name="Rocchi M."/>
            <person name="Schein J.E."/>
            <person name="Baertsch R."/>
            <person name="Clarke L."/>
            <person name="Csuros M."/>
            <person name="Glasscock J."/>
            <person name="Harris R.A."/>
            <person name="Havlak P."/>
            <person name="Jackson A.R."/>
            <person name="Jiang H."/>
            <person name="Liu Y."/>
            <person name="Messina D.N."/>
            <person name="Shen Y."/>
            <person name="Song H.X.-Z."/>
            <person name="Wylie T."/>
            <person name="Zhang L."/>
            <person name="Birney E."/>
            <person name="Han K."/>
            <person name="Konkel M.K."/>
            <person name="Lee J."/>
            <person name="Smit A.F.A."/>
            <person name="Ullmer B."/>
            <person name="Wang H."/>
            <person name="Xing J."/>
            <person name="Burhans R."/>
            <person name="Cheng Z."/>
            <person name="Karro J.E."/>
            <person name="Ma J."/>
            <person name="Raney B."/>
            <person name="She X."/>
            <person name="Cox M.J."/>
            <person name="Demuth J.P."/>
            <person name="Dumas L.J."/>
            <person name="Han S.-G."/>
            <person name="Hopkins J."/>
            <person name="Karimpour-Fard A."/>
            <person name="Kim Y.H."/>
            <person name="Pollack J.R."/>
            <person name="Vinar T."/>
            <person name="Addo-Quaye C."/>
            <person name="Degenhardt J."/>
            <person name="Denby A."/>
            <person name="Hubisz M.J."/>
            <person name="Indap A."/>
            <person name="Kosiol C."/>
            <person name="Lahn B.T."/>
            <person name="Lawson H.A."/>
            <person name="Marklein A."/>
            <person name="Nielsen R."/>
            <person name="Vallender E.J."/>
            <person name="Clark A.G."/>
            <person name="Ferguson B."/>
            <person name="Hernandez R.D."/>
            <person name="Hirani K."/>
            <person name="Kehrer-Sawatzki H."/>
            <person name="Kolb J."/>
            <person name="Patil S."/>
            <person name="Pu L.-L."/>
            <person name="Ren Y."/>
            <person name="Smith D.G."/>
            <person name="Wheeler D.A."/>
            <person name="Schenck I."/>
            <person name="Ball E.V."/>
            <person name="Chen R."/>
            <person name="Cooper D.N."/>
            <person name="Giardine B."/>
            <person name="Hsu F."/>
            <person name="Kent W.J."/>
            <person name="Lesk A."/>
            <person name="Nelson D.L."/>
            <person name="O'brien W.E."/>
            <person name="Pruefer K."/>
            <person name="Stenson P.D."/>
            <person name="Wallace J.C."/>
            <person name="Ke H."/>
            <person name="Liu X.-M."/>
            <person name="Wang P."/>
            <person name="Xiang A.P."/>
            <person name="Yang F."/>
            <person name="Barber G.P."/>
            <person name="Haussler D."/>
            <person name="Karolchik D."/>
            <person name="Kern A.D."/>
            <person name="Kuhn R.M."/>
            <person name="Smith K.E."/>
            <person name="Zwieg A.S."/>
        </authorList>
    </citation>
    <scope>NUCLEOTIDE SEQUENCE [LARGE SCALE GENOMIC DNA]</scope>
    <source>
        <strain evidence="2">17573</strain>
    </source>
</reference>
<evidence type="ECO:0000313" key="1">
    <source>
        <dbReference type="Ensembl" id="ENSMMUP00000074728.1"/>
    </source>
</evidence>
<name>A0A5F8A9V9_MACMU</name>
<evidence type="ECO:0000313" key="2">
    <source>
        <dbReference type="Proteomes" id="UP000006718"/>
    </source>
</evidence>
<reference evidence="1" key="4">
    <citation type="submission" date="2025-09" db="UniProtKB">
        <authorList>
            <consortium name="Ensembl"/>
        </authorList>
    </citation>
    <scope>IDENTIFICATION</scope>
    <source>
        <strain evidence="1">17573</strain>
    </source>
</reference>
<dbReference type="PANTHER" id="PTHR12138">
    <property type="entry name" value="PRIMATE-EXPANDED PROTEIN FAMILY"/>
    <property type="match status" value="1"/>
</dbReference>
<organism evidence="1 2">
    <name type="scientific">Macaca mulatta</name>
    <name type="common">Rhesus macaque</name>
    <dbReference type="NCBI Taxonomy" id="9544"/>
    <lineage>
        <taxon>Eukaryota</taxon>
        <taxon>Metazoa</taxon>
        <taxon>Chordata</taxon>
        <taxon>Craniata</taxon>
        <taxon>Vertebrata</taxon>
        <taxon>Euteleostomi</taxon>
        <taxon>Mammalia</taxon>
        <taxon>Eutheria</taxon>
        <taxon>Euarchontoglires</taxon>
        <taxon>Primates</taxon>
        <taxon>Haplorrhini</taxon>
        <taxon>Catarrhini</taxon>
        <taxon>Cercopithecidae</taxon>
        <taxon>Cercopithecinae</taxon>
        <taxon>Macaca</taxon>
    </lineage>
</organism>
<dbReference type="VEuPathDB" id="HostDB:ENSMMUG00000049680"/>
<dbReference type="Ensembl" id="ENSMMUT00000087632.1">
    <property type="protein sequence ID" value="ENSMMUP00000074728.1"/>
    <property type="gene ID" value="ENSMMUG00000049680.1"/>
</dbReference>
<proteinExistence type="predicted"/>
<protein>
    <submittedName>
        <fullName evidence="1">Uncharacterized protein</fullName>
    </submittedName>
</protein>
<accession>A0A5F8A9V9</accession>
<dbReference type="GeneTree" id="ENSGT01150000286943"/>
<reference evidence="1" key="2">
    <citation type="submission" date="2019-01" db="EMBL/GenBank/DDBJ databases">
        <authorList>
            <person name="Graves T."/>
            <person name="Eichler E.E."/>
            <person name="Wilson R.K."/>
        </authorList>
    </citation>
    <scope>NUCLEOTIDE SEQUENCE [LARGE SCALE GENOMIC DNA]</scope>
    <source>
        <strain evidence="1">17573</strain>
    </source>
</reference>
<dbReference type="Proteomes" id="UP000006718">
    <property type="component" value="Chromosome 7"/>
</dbReference>
<reference evidence="1" key="3">
    <citation type="submission" date="2025-08" db="UniProtKB">
        <authorList>
            <consortium name="Ensembl"/>
        </authorList>
    </citation>
    <scope>IDENTIFICATION</scope>
    <source>
        <strain evidence="1">17573</strain>
    </source>
</reference>
<dbReference type="AlphaFoldDB" id="A0A5F8A9V9"/>
<dbReference type="PANTHER" id="PTHR12138:SF152">
    <property type="entry name" value="C2H2-TYPE DOMAIN-CONTAINING PROTEIN"/>
    <property type="match status" value="1"/>
</dbReference>